<protein>
    <submittedName>
        <fullName evidence="1">Uncharacterized protein</fullName>
    </submittedName>
</protein>
<dbReference type="AlphaFoldDB" id="A0A6C0EAR6"/>
<evidence type="ECO:0000313" key="1">
    <source>
        <dbReference type="EMBL" id="QHT25483.1"/>
    </source>
</evidence>
<reference evidence="1" key="1">
    <citation type="journal article" date="2020" name="Nature">
        <title>Giant virus diversity and host interactions through global metagenomics.</title>
        <authorList>
            <person name="Schulz F."/>
            <person name="Roux S."/>
            <person name="Paez-Espino D."/>
            <person name="Jungbluth S."/>
            <person name="Walsh D.A."/>
            <person name="Denef V.J."/>
            <person name="McMahon K.D."/>
            <person name="Konstantinidis K.T."/>
            <person name="Eloe-Fadrosh E.A."/>
            <person name="Kyrpides N.C."/>
            <person name="Woyke T."/>
        </authorList>
    </citation>
    <scope>NUCLEOTIDE SEQUENCE</scope>
    <source>
        <strain evidence="1">GVMAG-M-3300023179-152</strain>
    </source>
</reference>
<sequence length="96" mass="11702">MGIYDNGTIFGIRIYDFNDDDFANILFEEKYNEIMTHEQMREAYFFYTELNNKNEIRFEYYTQCSSTYGEGLFLRWYPMSLNIFLEKFGIEDETKV</sequence>
<organism evidence="1">
    <name type="scientific">viral metagenome</name>
    <dbReference type="NCBI Taxonomy" id="1070528"/>
    <lineage>
        <taxon>unclassified sequences</taxon>
        <taxon>metagenomes</taxon>
        <taxon>organismal metagenomes</taxon>
    </lineage>
</organism>
<dbReference type="EMBL" id="MN739768">
    <property type="protein sequence ID" value="QHT25483.1"/>
    <property type="molecule type" value="Genomic_DNA"/>
</dbReference>
<proteinExistence type="predicted"/>
<name>A0A6C0EAR6_9ZZZZ</name>
<accession>A0A6C0EAR6</accession>